<protein>
    <submittedName>
        <fullName evidence="9">OmpA family protein</fullName>
    </submittedName>
</protein>
<dbReference type="AlphaFoldDB" id="A0A5P8P046"/>
<organism evidence="9 10">
    <name type="scientific">Sulfurimonas lithotrophica</name>
    <dbReference type="NCBI Taxonomy" id="2590022"/>
    <lineage>
        <taxon>Bacteria</taxon>
        <taxon>Pseudomonadati</taxon>
        <taxon>Campylobacterota</taxon>
        <taxon>Epsilonproteobacteria</taxon>
        <taxon>Campylobacterales</taxon>
        <taxon>Sulfurimonadaceae</taxon>
        <taxon>Sulfurimonas</taxon>
    </lineage>
</organism>
<evidence type="ECO:0000259" key="8">
    <source>
        <dbReference type="PROSITE" id="PS51123"/>
    </source>
</evidence>
<sequence length="258" mass="28469">MKIKVNFLIIAFLSVSLYAQNIIKENNQSISEYQFVKPIAIEKAPVKEIVPQETVSDKDGDGVLDEKDRCPNTKEGEKVDEFGCLVKLDSDKDGVPDSDDKCPNSQEGTQVDYRGCEVDSDGDGIADSKDTCPDTSKEFVVDGYGCPQTATLNVNFKSSKWDIDEKLISDLQTFALFLKENKGYDVIIYGYTDSVGKAAANKTLSQNRAEAVKEVLTRYGISTTRLTAIGKGEENPIGDNSTKEGRAQNRRIEVELLQ</sequence>
<evidence type="ECO:0000313" key="10">
    <source>
        <dbReference type="Proteomes" id="UP000326944"/>
    </source>
</evidence>
<evidence type="ECO:0000256" key="2">
    <source>
        <dbReference type="ARBA" id="ARBA00022729"/>
    </source>
</evidence>
<keyword evidence="2 7" id="KW-0732">Signal</keyword>
<dbReference type="GO" id="GO:0009279">
    <property type="term" value="C:cell outer membrane"/>
    <property type="evidence" value="ECO:0007669"/>
    <property type="project" value="UniProtKB-SubCell"/>
</dbReference>
<feature type="compositionally biased region" description="Basic and acidic residues" evidence="6">
    <location>
        <begin position="55"/>
        <end position="74"/>
    </location>
</feature>
<feature type="compositionally biased region" description="Basic and acidic residues" evidence="6">
    <location>
        <begin position="91"/>
        <end position="102"/>
    </location>
</feature>
<reference evidence="9 10" key="1">
    <citation type="submission" date="2019-09" db="EMBL/GenBank/DDBJ databases">
        <title>Sulfurimonas gotlandica sp. nov., a chemoautotrophic and psychrotolerant epsilonproteobacterium isolated from a pelagic redoxcline, and an emended description of the genus Sulfurimonas.</title>
        <authorList>
            <person name="Wang S."/>
            <person name="Jiang L."/>
            <person name="Shao S."/>
        </authorList>
    </citation>
    <scope>NUCLEOTIDE SEQUENCE [LARGE SCALE GENOMIC DNA]</scope>
    <source>
        <strain evidence="9 10">GYSZ_1</strain>
    </source>
</reference>
<keyword evidence="4" id="KW-0998">Cell outer membrane</keyword>
<dbReference type="Proteomes" id="UP000326944">
    <property type="component" value="Chromosome"/>
</dbReference>
<dbReference type="GO" id="GO:0007155">
    <property type="term" value="P:cell adhesion"/>
    <property type="evidence" value="ECO:0007669"/>
    <property type="project" value="InterPro"/>
</dbReference>
<dbReference type="PROSITE" id="PS01068">
    <property type="entry name" value="OMPA_1"/>
    <property type="match status" value="1"/>
</dbReference>
<dbReference type="PANTHER" id="PTHR30329:SF21">
    <property type="entry name" value="LIPOPROTEIN YIAD-RELATED"/>
    <property type="match status" value="1"/>
</dbReference>
<proteinExistence type="predicted"/>
<feature type="region of interest" description="Disordered" evidence="6">
    <location>
        <begin position="91"/>
        <end position="110"/>
    </location>
</feature>
<feature type="compositionally biased region" description="Basic and acidic residues" evidence="6">
    <location>
        <begin position="241"/>
        <end position="250"/>
    </location>
</feature>
<dbReference type="InterPro" id="IPR050330">
    <property type="entry name" value="Bact_OuterMem_StrucFunc"/>
</dbReference>
<feature type="domain" description="OmpA-like" evidence="8">
    <location>
        <begin position="148"/>
        <end position="258"/>
    </location>
</feature>
<dbReference type="InterPro" id="IPR036737">
    <property type="entry name" value="OmpA-like_sf"/>
</dbReference>
<dbReference type="PROSITE" id="PS51123">
    <property type="entry name" value="OMPA_2"/>
    <property type="match status" value="1"/>
</dbReference>
<dbReference type="SUPFAM" id="SSF103088">
    <property type="entry name" value="OmpA-like"/>
    <property type="match status" value="1"/>
</dbReference>
<dbReference type="OrthoDB" id="9805566at2"/>
<comment type="subcellular location">
    <subcellularLocation>
        <location evidence="1">Cell outer membrane</location>
    </subcellularLocation>
</comment>
<name>A0A5P8P046_9BACT</name>
<evidence type="ECO:0000256" key="6">
    <source>
        <dbReference type="SAM" id="MobiDB-lite"/>
    </source>
</evidence>
<keyword evidence="10" id="KW-1185">Reference proteome</keyword>
<evidence type="ECO:0000313" key="9">
    <source>
        <dbReference type="EMBL" id="QFR48957.1"/>
    </source>
</evidence>
<dbReference type="InterPro" id="IPR006665">
    <property type="entry name" value="OmpA-like"/>
</dbReference>
<feature type="region of interest" description="Disordered" evidence="6">
    <location>
        <begin position="230"/>
        <end position="250"/>
    </location>
</feature>
<dbReference type="Pfam" id="PF02412">
    <property type="entry name" value="TSP_3"/>
    <property type="match status" value="3"/>
</dbReference>
<keyword evidence="3 5" id="KW-0472">Membrane</keyword>
<gene>
    <name evidence="9" type="ORF">FJR48_04160</name>
</gene>
<dbReference type="InterPro" id="IPR003367">
    <property type="entry name" value="Thrombospondin_3-like_rpt"/>
</dbReference>
<evidence type="ECO:0000256" key="5">
    <source>
        <dbReference type="PROSITE-ProRule" id="PRU00473"/>
    </source>
</evidence>
<dbReference type="Gene3D" id="3.30.1330.60">
    <property type="entry name" value="OmpA-like domain"/>
    <property type="match status" value="1"/>
</dbReference>
<dbReference type="InterPro" id="IPR006664">
    <property type="entry name" value="OMP_bac"/>
</dbReference>
<dbReference type="SUPFAM" id="SSF103647">
    <property type="entry name" value="TSP type-3 repeat"/>
    <property type="match status" value="1"/>
</dbReference>
<dbReference type="Gene3D" id="4.10.1080.10">
    <property type="entry name" value="TSP type-3 repeat"/>
    <property type="match status" value="1"/>
</dbReference>
<accession>A0A5P8P046</accession>
<feature type="region of interest" description="Disordered" evidence="6">
    <location>
        <begin position="53"/>
        <end position="74"/>
    </location>
</feature>
<dbReference type="InterPro" id="IPR028974">
    <property type="entry name" value="TSP_type-3_rpt"/>
</dbReference>
<dbReference type="RefSeq" id="WP_152306900.1">
    <property type="nucleotide sequence ID" value="NZ_CP043617.1"/>
</dbReference>
<dbReference type="KEGG" id="sulg:FJR48_04160"/>
<dbReference type="Pfam" id="PF00691">
    <property type="entry name" value="OmpA"/>
    <property type="match status" value="1"/>
</dbReference>
<evidence type="ECO:0000256" key="1">
    <source>
        <dbReference type="ARBA" id="ARBA00004442"/>
    </source>
</evidence>
<evidence type="ECO:0000256" key="7">
    <source>
        <dbReference type="SAM" id="SignalP"/>
    </source>
</evidence>
<evidence type="ECO:0000256" key="3">
    <source>
        <dbReference type="ARBA" id="ARBA00023136"/>
    </source>
</evidence>
<dbReference type="PANTHER" id="PTHR30329">
    <property type="entry name" value="STATOR ELEMENT OF FLAGELLAR MOTOR COMPLEX"/>
    <property type="match status" value="1"/>
</dbReference>
<dbReference type="PRINTS" id="PR01021">
    <property type="entry name" value="OMPADOMAIN"/>
</dbReference>
<dbReference type="GO" id="GO:0005509">
    <property type="term" value="F:calcium ion binding"/>
    <property type="evidence" value="ECO:0007669"/>
    <property type="project" value="InterPro"/>
</dbReference>
<dbReference type="EMBL" id="CP043617">
    <property type="protein sequence ID" value="QFR48957.1"/>
    <property type="molecule type" value="Genomic_DNA"/>
</dbReference>
<dbReference type="InterPro" id="IPR006690">
    <property type="entry name" value="OMPA-like_CS"/>
</dbReference>
<evidence type="ECO:0000256" key="4">
    <source>
        <dbReference type="ARBA" id="ARBA00023237"/>
    </source>
</evidence>
<feature type="chain" id="PRO_5024795651" evidence="7">
    <location>
        <begin position="20"/>
        <end position="258"/>
    </location>
</feature>
<dbReference type="CDD" id="cd07185">
    <property type="entry name" value="OmpA_C-like"/>
    <property type="match status" value="1"/>
</dbReference>
<feature type="signal peptide" evidence="7">
    <location>
        <begin position="1"/>
        <end position="19"/>
    </location>
</feature>